<dbReference type="InterPro" id="IPR036388">
    <property type="entry name" value="WH-like_DNA-bd_sf"/>
</dbReference>
<comment type="function">
    <text evidence="1">Transcriptional repressor of xylose-utilizing enzymes.</text>
</comment>
<evidence type="ECO:0000256" key="2">
    <source>
        <dbReference type="ARBA" id="ARBA00006479"/>
    </source>
</evidence>
<dbReference type="GO" id="GO:0016301">
    <property type="term" value="F:kinase activity"/>
    <property type="evidence" value="ECO:0007669"/>
    <property type="project" value="UniProtKB-KW"/>
</dbReference>
<dbReference type="GO" id="GO:0004190">
    <property type="term" value="F:aspartic-type endopeptidase activity"/>
    <property type="evidence" value="ECO:0007669"/>
    <property type="project" value="InterPro"/>
</dbReference>
<dbReference type="SUPFAM" id="SSF46785">
    <property type="entry name" value="Winged helix' DNA-binding domain"/>
    <property type="match status" value="1"/>
</dbReference>
<dbReference type="AlphaFoldDB" id="A0A7W5C5R8"/>
<dbReference type="Gene3D" id="1.10.10.10">
    <property type="entry name" value="Winged helix-like DNA-binding domain superfamily/Winged helix DNA-binding domain"/>
    <property type="match status" value="1"/>
</dbReference>
<evidence type="ECO:0000256" key="1">
    <source>
        <dbReference type="ARBA" id="ARBA00002486"/>
    </source>
</evidence>
<comment type="similarity">
    <text evidence="2">Belongs to the ROK (NagC/XylR) family.</text>
</comment>
<name>A0A7W5C5R8_9BACL</name>
<reference evidence="5 6" key="1">
    <citation type="submission" date="2020-08" db="EMBL/GenBank/DDBJ databases">
        <title>Genomic Encyclopedia of Type Strains, Phase III (KMG-III): the genomes of soil and plant-associated and newly described type strains.</title>
        <authorList>
            <person name="Whitman W."/>
        </authorList>
    </citation>
    <scope>NUCLEOTIDE SEQUENCE [LARGE SCALE GENOMIC DNA]</scope>
    <source>
        <strain evidence="5 6">CECT 8234</strain>
    </source>
</reference>
<dbReference type="InterPro" id="IPR001995">
    <property type="entry name" value="Peptidase_A2_cat"/>
</dbReference>
<dbReference type="EMBL" id="JACHXW010000004">
    <property type="protein sequence ID" value="MBB3151558.1"/>
    <property type="molecule type" value="Genomic_DNA"/>
</dbReference>
<dbReference type="InterPro" id="IPR043129">
    <property type="entry name" value="ATPase_NBD"/>
</dbReference>
<keyword evidence="6" id="KW-1185">Reference proteome</keyword>
<dbReference type="InterPro" id="IPR000600">
    <property type="entry name" value="ROK"/>
</dbReference>
<dbReference type="Gene3D" id="3.30.420.40">
    <property type="match status" value="2"/>
</dbReference>
<keyword evidence="3" id="KW-0119">Carbohydrate metabolism</keyword>
<keyword evidence="3" id="KW-0859">Xylose metabolism</keyword>
<organism evidence="5 6">
    <name type="scientific">Paenibacillus endophyticus</name>
    <dbReference type="NCBI Taxonomy" id="1294268"/>
    <lineage>
        <taxon>Bacteria</taxon>
        <taxon>Bacillati</taxon>
        <taxon>Bacillota</taxon>
        <taxon>Bacilli</taxon>
        <taxon>Bacillales</taxon>
        <taxon>Paenibacillaceae</taxon>
        <taxon>Paenibacillus</taxon>
    </lineage>
</organism>
<comment type="caution">
    <text evidence="5">The sequence shown here is derived from an EMBL/GenBank/DDBJ whole genome shotgun (WGS) entry which is preliminary data.</text>
</comment>
<evidence type="ECO:0000256" key="3">
    <source>
        <dbReference type="ARBA" id="ARBA00022629"/>
    </source>
</evidence>
<dbReference type="GO" id="GO:0006508">
    <property type="term" value="P:proteolysis"/>
    <property type="evidence" value="ECO:0007669"/>
    <property type="project" value="InterPro"/>
</dbReference>
<sequence>MNMKHPTIKKQVFEFIIRNGLVSKAALMDKMTVTSTSLSRLLEELLTDGLILASELGLSTGGRKPILYRVNPDHRAVFGLEISRFSSSIGLYDLNLKPLSFERWKMDEKMTPEALVAKITKLAEQMLMDCGIDREKVIGIGIGAVGPLSREDGIMLKPRYFPAEGWSNVPICEWLEQRLGLTALLDNGANTAIIGEHWALRNEEVKHMLYVHAGVGLRTSMIASGQIVRGAVDMEGSFGQMIIQTDGPRLGDEGNYGALEALVSIPALEKKIRSQLKLGRASSLSGIPPEQVQFDALQKAYRAKDAFITEQFLQTATYLGIGIANLINILHPEAVILGGPLVNAHKSIYDTVIQVARSNIYYSPQYEPKFTQGQLTEDAVTAGAALMLLQEWELN</sequence>
<dbReference type="Proteomes" id="UP000518605">
    <property type="component" value="Unassembled WGS sequence"/>
</dbReference>
<dbReference type="PANTHER" id="PTHR18964">
    <property type="entry name" value="ROK (REPRESSOR, ORF, KINASE) FAMILY"/>
    <property type="match status" value="1"/>
</dbReference>
<evidence type="ECO:0000313" key="5">
    <source>
        <dbReference type="EMBL" id="MBB3151558.1"/>
    </source>
</evidence>
<dbReference type="InterPro" id="IPR036390">
    <property type="entry name" value="WH_DNA-bd_sf"/>
</dbReference>
<feature type="domain" description="Peptidase A2" evidence="4">
    <location>
        <begin position="181"/>
        <end position="216"/>
    </location>
</feature>
<dbReference type="Pfam" id="PF00480">
    <property type="entry name" value="ROK"/>
    <property type="match status" value="1"/>
</dbReference>
<dbReference type="RefSeq" id="WP_183560668.1">
    <property type="nucleotide sequence ID" value="NZ_CBCSLB010000011.1"/>
</dbReference>
<gene>
    <name evidence="5" type="ORF">FHS16_001604</name>
</gene>
<keyword evidence="5" id="KW-0418">Kinase</keyword>
<dbReference type="SUPFAM" id="SSF53067">
    <property type="entry name" value="Actin-like ATPase domain"/>
    <property type="match status" value="1"/>
</dbReference>
<protein>
    <submittedName>
        <fullName evidence="5">Putative NBD/HSP70 family sugar kinase</fullName>
    </submittedName>
</protein>
<dbReference type="PANTHER" id="PTHR18964:SF149">
    <property type="entry name" value="BIFUNCTIONAL UDP-N-ACETYLGLUCOSAMINE 2-EPIMERASE_N-ACETYLMANNOSAMINE KINASE"/>
    <property type="match status" value="1"/>
</dbReference>
<dbReference type="PROSITE" id="PS50175">
    <property type="entry name" value="ASP_PROT_RETROV"/>
    <property type="match status" value="1"/>
</dbReference>
<dbReference type="GO" id="GO:0042732">
    <property type="term" value="P:D-xylose metabolic process"/>
    <property type="evidence" value="ECO:0007669"/>
    <property type="project" value="UniProtKB-KW"/>
</dbReference>
<accession>A0A7W5C5R8</accession>
<keyword evidence="5" id="KW-0808">Transferase</keyword>
<evidence type="ECO:0000259" key="4">
    <source>
        <dbReference type="PROSITE" id="PS50175"/>
    </source>
</evidence>
<proteinExistence type="inferred from homology"/>
<evidence type="ECO:0000313" key="6">
    <source>
        <dbReference type="Proteomes" id="UP000518605"/>
    </source>
</evidence>